<evidence type="ECO:0000256" key="1">
    <source>
        <dbReference type="ARBA" id="ARBA00009175"/>
    </source>
</evidence>
<dbReference type="AlphaFoldDB" id="A0A6M8BJF6"/>
<protein>
    <submittedName>
        <fullName evidence="6">Molybdate ABC transporter substrate-binding protein</fullName>
    </submittedName>
</protein>
<dbReference type="Pfam" id="PF13531">
    <property type="entry name" value="SBP_bac_11"/>
    <property type="match status" value="1"/>
</dbReference>
<dbReference type="PANTHER" id="PTHR30632:SF14">
    <property type="entry name" value="TUNGSTATE_MOLYBDATE_CHROMATE-BINDING PROTEIN MODA"/>
    <property type="match status" value="1"/>
</dbReference>
<dbReference type="Proteomes" id="UP000505210">
    <property type="component" value="Chromosome"/>
</dbReference>
<dbReference type="GO" id="GO:0015689">
    <property type="term" value="P:molybdate ion transport"/>
    <property type="evidence" value="ECO:0007669"/>
    <property type="project" value="InterPro"/>
</dbReference>
<accession>A0A6M8BJF6</accession>
<proteinExistence type="inferred from homology"/>
<keyword evidence="2 5" id="KW-0500">Molybdenum</keyword>
<sequence>MVRKRVRRQNWFLRWAWVGLLVGLLGSCNVASNVAPESALPVAQELVTLTVSAAADLNYVFPEIGKQWEAETGHRVTFNLGSTGQLAQQIERGAPVDLFAAANRKFIEDLDEKGLIRSETKTLYGVGRILLWQRADSPLDLKTLQDLTKPEVTRVAIANPDHAPYGVAAREAMQSAGIWDAIQPKLVFGENIKQTQQYAETGNVEVAIAALSISVGKPGKWTLIPAELHQPLEQMLAVPKSAPHPELAQQFAAFINGEKGRPLMRKYGFVLPGEELVL</sequence>
<dbReference type="EMBL" id="CP053661">
    <property type="protein sequence ID" value="QKD82565.1"/>
    <property type="molecule type" value="Genomic_DNA"/>
</dbReference>
<dbReference type="NCBIfam" id="TIGR01256">
    <property type="entry name" value="modA"/>
    <property type="match status" value="1"/>
</dbReference>
<keyword evidence="7" id="KW-1185">Reference proteome</keyword>
<dbReference type="GO" id="GO:1901359">
    <property type="term" value="F:tungstate binding"/>
    <property type="evidence" value="ECO:0007669"/>
    <property type="project" value="UniProtKB-ARBA"/>
</dbReference>
<dbReference type="RefSeq" id="WP_172355467.1">
    <property type="nucleotide sequence ID" value="NZ_CP053661.1"/>
</dbReference>
<gene>
    <name evidence="6" type="primary">modA</name>
    <name evidence="6" type="ORF">HPC62_10535</name>
</gene>
<dbReference type="PROSITE" id="PS51257">
    <property type="entry name" value="PROKAR_LIPOPROTEIN"/>
    <property type="match status" value="1"/>
</dbReference>
<dbReference type="CDD" id="cd13539">
    <property type="entry name" value="PBP2_AvModA"/>
    <property type="match status" value="1"/>
</dbReference>
<keyword evidence="4" id="KW-0732">Signal</keyword>
<keyword evidence="3 5" id="KW-0479">Metal-binding</keyword>
<feature type="binding site" evidence="5">
    <location>
        <position position="83"/>
    </location>
    <ligand>
        <name>molybdate</name>
        <dbReference type="ChEBI" id="CHEBI:36264"/>
    </ligand>
</feature>
<dbReference type="KEGG" id="theu:HPC62_10535"/>
<dbReference type="PANTHER" id="PTHR30632">
    <property type="entry name" value="MOLYBDATE-BINDING PERIPLASMIC PROTEIN"/>
    <property type="match status" value="1"/>
</dbReference>
<reference evidence="6 7" key="1">
    <citation type="submission" date="2020-05" db="EMBL/GenBank/DDBJ databases">
        <title>Complete genome sequence of of a novel Thermoleptolyngbya strain isolated from hot springs of Ganzi, Sichuan China.</title>
        <authorList>
            <person name="Tang J."/>
            <person name="Daroch M."/>
            <person name="Li L."/>
            <person name="Waleron K."/>
            <person name="Waleron M."/>
            <person name="Waleron M."/>
        </authorList>
    </citation>
    <scope>NUCLEOTIDE SEQUENCE [LARGE SCALE GENOMIC DNA]</scope>
    <source>
        <strain evidence="6 7">PKUAC-SCTA183</strain>
    </source>
</reference>
<evidence type="ECO:0000256" key="3">
    <source>
        <dbReference type="ARBA" id="ARBA00022723"/>
    </source>
</evidence>
<name>A0A6M8BJF6_9CYAN</name>
<organism evidence="6 7">
    <name type="scientific">Thermoleptolyngbya sichuanensis A183</name>
    <dbReference type="NCBI Taxonomy" id="2737172"/>
    <lineage>
        <taxon>Bacteria</taxon>
        <taxon>Bacillati</taxon>
        <taxon>Cyanobacteriota</taxon>
        <taxon>Cyanophyceae</taxon>
        <taxon>Oculatellales</taxon>
        <taxon>Oculatellaceae</taxon>
        <taxon>Thermoleptolyngbya</taxon>
        <taxon>Thermoleptolyngbya sichuanensis</taxon>
    </lineage>
</organism>
<feature type="binding site" evidence="5">
    <location>
        <position position="192"/>
    </location>
    <ligand>
        <name>molybdate</name>
        <dbReference type="ChEBI" id="CHEBI:36264"/>
    </ligand>
</feature>
<evidence type="ECO:0000313" key="6">
    <source>
        <dbReference type="EMBL" id="QKD82565.1"/>
    </source>
</evidence>
<evidence type="ECO:0000256" key="5">
    <source>
        <dbReference type="PIRSR" id="PIRSR004846-1"/>
    </source>
</evidence>
<dbReference type="GO" id="GO:0046872">
    <property type="term" value="F:metal ion binding"/>
    <property type="evidence" value="ECO:0007669"/>
    <property type="project" value="UniProtKB-KW"/>
</dbReference>
<dbReference type="InterPro" id="IPR005950">
    <property type="entry name" value="ModA"/>
</dbReference>
<dbReference type="InterPro" id="IPR050682">
    <property type="entry name" value="ModA/WtpA"/>
</dbReference>
<dbReference type="FunFam" id="3.40.190.10:FF:000035">
    <property type="entry name" value="Molybdate ABC transporter substrate-binding protein"/>
    <property type="match status" value="1"/>
</dbReference>
<dbReference type="SUPFAM" id="SSF53850">
    <property type="entry name" value="Periplasmic binding protein-like II"/>
    <property type="match status" value="1"/>
</dbReference>
<evidence type="ECO:0000256" key="4">
    <source>
        <dbReference type="ARBA" id="ARBA00022729"/>
    </source>
</evidence>
<dbReference type="GO" id="GO:0030973">
    <property type="term" value="F:molybdate ion binding"/>
    <property type="evidence" value="ECO:0007669"/>
    <property type="project" value="InterPro"/>
</dbReference>
<comment type="similarity">
    <text evidence="1">Belongs to the bacterial solute-binding protein ModA family.</text>
</comment>
<dbReference type="InterPro" id="IPR044084">
    <property type="entry name" value="AvModA-like_subst-bd"/>
</dbReference>
<dbReference type="PIRSF" id="PIRSF004846">
    <property type="entry name" value="ModA"/>
    <property type="match status" value="1"/>
</dbReference>
<dbReference type="Gene3D" id="3.40.190.10">
    <property type="entry name" value="Periplasmic binding protein-like II"/>
    <property type="match status" value="2"/>
</dbReference>
<evidence type="ECO:0000313" key="7">
    <source>
        <dbReference type="Proteomes" id="UP000505210"/>
    </source>
</evidence>
<evidence type="ECO:0000256" key="2">
    <source>
        <dbReference type="ARBA" id="ARBA00022505"/>
    </source>
</evidence>